<proteinExistence type="predicted"/>
<keyword evidence="2" id="KW-0812">Transmembrane</keyword>
<protein>
    <submittedName>
        <fullName evidence="3 4">Uncharacterized protein</fullName>
    </submittedName>
</protein>
<gene>
    <name evidence="3" type="ORF">BRADI_4g44451v3</name>
</gene>
<dbReference type="InParanoid" id="A0A0Q3LJ65"/>
<organism evidence="3">
    <name type="scientific">Brachypodium distachyon</name>
    <name type="common">Purple false brome</name>
    <name type="synonym">Trachynia distachya</name>
    <dbReference type="NCBI Taxonomy" id="15368"/>
    <lineage>
        <taxon>Eukaryota</taxon>
        <taxon>Viridiplantae</taxon>
        <taxon>Streptophyta</taxon>
        <taxon>Embryophyta</taxon>
        <taxon>Tracheophyta</taxon>
        <taxon>Spermatophyta</taxon>
        <taxon>Magnoliopsida</taxon>
        <taxon>Liliopsida</taxon>
        <taxon>Poales</taxon>
        <taxon>Poaceae</taxon>
        <taxon>BOP clade</taxon>
        <taxon>Pooideae</taxon>
        <taxon>Stipodae</taxon>
        <taxon>Brachypodieae</taxon>
        <taxon>Brachypodium</taxon>
    </lineage>
</organism>
<feature type="transmembrane region" description="Helical" evidence="2">
    <location>
        <begin position="29"/>
        <end position="54"/>
    </location>
</feature>
<dbReference type="ExpressionAtlas" id="A0A0Q3LJ65">
    <property type="expression patterns" value="baseline and differential"/>
</dbReference>
<keyword evidence="5" id="KW-1185">Reference proteome</keyword>
<dbReference type="EnsemblPlants" id="KQJ92557">
    <property type="protein sequence ID" value="KQJ92557"/>
    <property type="gene ID" value="BRADI_4g44451v3"/>
</dbReference>
<keyword evidence="2" id="KW-0472">Membrane</keyword>
<feature type="compositionally biased region" description="Low complexity" evidence="1">
    <location>
        <begin position="74"/>
        <end position="84"/>
    </location>
</feature>
<evidence type="ECO:0000256" key="2">
    <source>
        <dbReference type="SAM" id="Phobius"/>
    </source>
</evidence>
<reference evidence="3" key="2">
    <citation type="submission" date="2017-06" db="EMBL/GenBank/DDBJ databases">
        <title>WGS assembly of Brachypodium distachyon.</title>
        <authorList>
            <consortium name="The International Brachypodium Initiative"/>
            <person name="Lucas S."/>
            <person name="Harmon-Smith M."/>
            <person name="Lail K."/>
            <person name="Tice H."/>
            <person name="Grimwood J."/>
            <person name="Bruce D."/>
            <person name="Barry K."/>
            <person name="Shu S."/>
            <person name="Lindquist E."/>
            <person name="Wang M."/>
            <person name="Pitluck S."/>
            <person name="Vogel J.P."/>
            <person name="Garvin D.F."/>
            <person name="Mockler T.C."/>
            <person name="Schmutz J."/>
            <person name="Rokhsar D."/>
            <person name="Bevan M.W."/>
        </authorList>
    </citation>
    <scope>NUCLEOTIDE SEQUENCE</scope>
    <source>
        <strain evidence="3">Bd21</strain>
    </source>
</reference>
<feature type="transmembrane region" description="Helical" evidence="2">
    <location>
        <begin position="117"/>
        <end position="137"/>
    </location>
</feature>
<dbReference type="Proteomes" id="UP000008810">
    <property type="component" value="Chromosome 4"/>
</dbReference>
<reference evidence="4" key="3">
    <citation type="submission" date="2018-08" db="UniProtKB">
        <authorList>
            <consortium name="EnsemblPlants"/>
        </authorList>
    </citation>
    <scope>IDENTIFICATION</scope>
    <source>
        <strain evidence="4">cv. Bd21</strain>
    </source>
</reference>
<evidence type="ECO:0000313" key="5">
    <source>
        <dbReference type="Proteomes" id="UP000008810"/>
    </source>
</evidence>
<name>A0A0Q3LJ65_BRADI</name>
<sequence>MDGFLVSVEEVLSAEWMTGPAELVTDVCLVITFAVLLLSMLAKLALQAYVYVVLYRHGLLPPKRDAGVGEEGAAGELPMAAEAPTPAPGRRRRRPGVVKRPGGSVQKLPWIQSTGTILCVSCFVYSQILSCFILLFTRHQLRW</sequence>
<dbReference type="Gramene" id="KQJ92557">
    <property type="protein sequence ID" value="KQJ92557"/>
    <property type="gene ID" value="BRADI_4g44451v3"/>
</dbReference>
<keyword evidence="2" id="KW-1133">Transmembrane helix</keyword>
<dbReference type="AlphaFoldDB" id="A0A0Q3LJ65"/>
<feature type="region of interest" description="Disordered" evidence="1">
    <location>
        <begin position="67"/>
        <end position="103"/>
    </location>
</feature>
<evidence type="ECO:0000256" key="1">
    <source>
        <dbReference type="SAM" id="MobiDB-lite"/>
    </source>
</evidence>
<reference evidence="3 4" key="1">
    <citation type="journal article" date="2010" name="Nature">
        <title>Genome sequencing and analysis of the model grass Brachypodium distachyon.</title>
        <authorList>
            <consortium name="International Brachypodium Initiative"/>
        </authorList>
    </citation>
    <scope>NUCLEOTIDE SEQUENCE [LARGE SCALE GENOMIC DNA]</scope>
    <source>
        <strain evidence="3 4">Bd21</strain>
    </source>
</reference>
<dbReference type="EMBL" id="CM000883">
    <property type="protein sequence ID" value="KQJ92557.1"/>
    <property type="molecule type" value="Genomic_DNA"/>
</dbReference>
<evidence type="ECO:0000313" key="3">
    <source>
        <dbReference type="EMBL" id="KQJ92557.1"/>
    </source>
</evidence>
<evidence type="ECO:0000313" key="4">
    <source>
        <dbReference type="EnsemblPlants" id="KQJ92557"/>
    </source>
</evidence>
<accession>A0A0Q3LJ65</accession>